<dbReference type="Pfam" id="PF13517">
    <property type="entry name" value="FG-GAP_3"/>
    <property type="match status" value="3"/>
</dbReference>
<evidence type="ECO:0000259" key="5">
    <source>
        <dbReference type="PROSITE" id="PS50853"/>
    </source>
</evidence>
<evidence type="ECO:0000256" key="3">
    <source>
        <dbReference type="ARBA" id="ARBA00022837"/>
    </source>
</evidence>
<dbReference type="SUPFAM" id="SSF49265">
    <property type="entry name" value="Fibronectin type III"/>
    <property type="match status" value="2"/>
</dbReference>
<feature type="domain" description="Fibronectin type-III" evidence="5">
    <location>
        <begin position="499"/>
        <end position="586"/>
    </location>
</feature>
<dbReference type="RefSeq" id="WP_090833684.1">
    <property type="nucleotide sequence ID" value="NZ_FODH01000001.1"/>
</dbReference>
<evidence type="ECO:0000313" key="8">
    <source>
        <dbReference type="Proteomes" id="UP000198809"/>
    </source>
</evidence>
<dbReference type="Gene3D" id="2.60.40.10">
    <property type="entry name" value="Immunoglobulins"/>
    <property type="match status" value="3"/>
</dbReference>
<dbReference type="GO" id="GO:0016020">
    <property type="term" value="C:membrane"/>
    <property type="evidence" value="ECO:0007669"/>
    <property type="project" value="InterPro"/>
</dbReference>
<feature type="domain" description="Fibronectin type-III" evidence="5">
    <location>
        <begin position="699"/>
        <end position="785"/>
    </location>
</feature>
<dbReference type="InterPro" id="IPR013783">
    <property type="entry name" value="Ig-like_fold"/>
</dbReference>
<dbReference type="Proteomes" id="UP000198809">
    <property type="component" value="Unassembled WGS sequence"/>
</dbReference>
<dbReference type="InterPro" id="IPR003644">
    <property type="entry name" value="Calx_beta"/>
</dbReference>
<dbReference type="PANTHER" id="PTHR46580:SF2">
    <property type="entry name" value="MAM DOMAIN-CONTAINING PROTEIN"/>
    <property type="match status" value="1"/>
</dbReference>
<dbReference type="AlphaFoldDB" id="A0A1H8FBJ5"/>
<dbReference type="GO" id="GO:0007154">
    <property type="term" value="P:cell communication"/>
    <property type="evidence" value="ECO:0007669"/>
    <property type="project" value="InterPro"/>
</dbReference>
<dbReference type="PROSITE" id="PS51272">
    <property type="entry name" value="SLH"/>
    <property type="match status" value="3"/>
</dbReference>
<feature type="domain" description="SLH" evidence="6">
    <location>
        <begin position="911"/>
        <end position="971"/>
    </location>
</feature>
<keyword evidence="2" id="KW-0677">Repeat</keyword>
<accession>A0A1H8FBJ5</accession>
<feature type="domain" description="SLH" evidence="6">
    <location>
        <begin position="972"/>
        <end position="1035"/>
    </location>
</feature>
<dbReference type="InterPro" id="IPR013517">
    <property type="entry name" value="FG-GAP"/>
</dbReference>
<dbReference type="Pfam" id="PF00395">
    <property type="entry name" value="SLH"/>
    <property type="match status" value="3"/>
</dbReference>
<dbReference type="Gene3D" id="2.60.40.2030">
    <property type="match status" value="1"/>
</dbReference>
<dbReference type="InterPro" id="IPR001119">
    <property type="entry name" value="SLH_dom"/>
</dbReference>
<feature type="domain" description="Fibronectin type-III" evidence="5">
    <location>
        <begin position="599"/>
        <end position="686"/>
    </location>
</feature>
<protein>
    <submittedName>
        <fullName evidence="7">Fibronectin type III domain-containing protein</fullName>
    </submittedName>
</protein>
<feature type="signal peptide" evidence="4">
    <location>
        <begin position="1"/>
        <end position="27"/>
    </location>
</feature>
<proteinExistence type="predicted"/>
<dbReference type="CDD" id="cd00063">
    <property type="entry name" value="FN3"/>
    <property type="match status" value="3"/>
</dbReference>
<dbReference type="SUPFAM" id="SSF141072">
    <property type="entry name" value="CalX-like"/>
    <property type="match status" value="1"/>
</dbReference>
<dbReference type="Gene3D" id="2.40.128.340">
    <property type="match status" value="1"/>
</dbReference>
<dbReference type="InterPro" id="IPR003961">
    <property type="entry name" value="FN3_dom"/>
</dbReference>
<reference evidence="7 8" key="1">
    <citation type="submission" date="2016-10" db="EMBL/GenBank/DDBJ databases">
        <authorList>
            <person name="de Groot N.N."/>
        </authorList>
    </citation>
    <scope>NUCLEOTIDE SEQUENCE [LARGE SCALE GENOMIC DNA]</scope>
    <source>
        <strain evidence="7 8">CGMCC 1.10238</strain>
    </source>
</reference>
<dbReference type="Pfam" id="PF03160">
    <property type="entry name" value="Calx-beta"/>
    <property type="match status" value="1"/>
</dbReference>
<feature type="chain" id="PRO_5011668900" evidence="4">
    <location>
        <begin position="28"/>
        <end position="1094"/>
    </location>
</feature>
<dbReference type="Pfam" id="PF00041">
    <property type="entry name" value="fn3"/>
    <property type="match status" value="3"/>
</dbReference>
<dbReference type="PANTHER" id="PTHR46580">
    <property type="entry name" value="SENSOR KINASE-RELATED"/>
    <property type="match status" value="1"/>
</dbReference>
<dbReference type="PROSITE" id="PS50853">
    <property type="entry name" value="FN3"/>
    <property type="match status" value="3"/>
</dbReference>
<evidence type="ECO:0000256" key="4">
    <source>
        <dbReference type="SAM" id="SignalP"/>
    </source>
</evidence>
<dbReference type="SMART" id="SM00237">
    <property type="entry name" value="Calx_beta"/>
    <property type="match status" value="1"/>
</dbReference>
<dbReference type="Gene3D" id="2.30.30.100">
    <property type="match status" value="3"/>
</dbReference>
<sequence>MNIRYSVKRLLPAVLATMLFVPGTGYASPALFQNPYATGITKSTYSMSKGDINRDGLIDLILIENSDNRVSVILGKGDGTFASPVNYAVGSNPRRAVIDDFNKDAFPDLAVTNSYSNSVSVLLGKADGTFMDAVNFSAGDFPVGIVTADFDSNGTLDLVVTDSNSTKIALLKGNGNGTFQSPVYTEAGGQYPVPLAASDFNRDGIMDLVIGMNAGDILSILMGGADGTFESPVVYPARGNVTDFSIGDFNDDSQEDIAVLLNNNTGGGTGSFYILSGKGDGTFTAGPEYGADTFWYPLRMTMGDFDGDGFPDLVVHNQNANNTSMWYGDGSGGFNPVYYPVSVHDFATGDFNRDGKDDLAYTDFTRSLYIMNSAAEGELEFSDSQIDVAEDGDSAVVTVNRNVGSYGRTQVRVMTSDGTAAAGTDYVPVDEVLTFDEGETSKTVTIPVIDNAVYSAADRSFRVQLSSPTNGATLGAADSVTVAIHEDDASDSDAPVWPVNGEIKFTNVSHTAITLNWPEAVDDTGVTGYAVYMDGARLNTVTGSTYSYDISGLAPATAYHFSITAVDAYNHESAGLTGMAATLPIANSSDDTTAPVWPSGSQLILSNVSPSGVTLNWPEAVDDTGVSGYAVYMDGARLNTVTGSTYSYDISGLAPATAYHFSITAVDAYNHESAGLTGMAATLPIANSSDDTTAPVWPSGSQLILSNVSRSGVTLNWPEASDDVGTAGYEIYKDGAGLNTVTGSTYAYDISGLSPATTYTFSVRAVDAAGNVSIELTNTAKTQENNESNETAPLSSNANLKALSVVVNGSVLALSPAFKPEVQNYKAGTTENGADIYFAADDSSAKVTVNGTKVKDSLRVSLQEGDNLITVAVQAENGSIKTYRIMLHREAGDETQTETESGSTVGAGLDAAACTFTDIIGHWAKNDICAASSLGIVNGLSADTFRPNGVINRAEFTAMLIRTLRISSDTAALSFPDRANIPVWAEGYVSAAVRKGIIIGFPDGSFHPEQPVSRAEMAVFIYRAINWQADKGAASRTSFSDDAEIPAWAKPYVAAATEHDLLQGQNGNRFAPSSSLTRAEAAVIMLRLSKLQNQ</sequence>
<evidence type="ECO:0000259" key="6">
    <source>
        <dbReference type="PROSITE" id="PS51272"/>
    </source>
</evidence>
<feature type="domain" description="SLH" evidence="6">
    <location>
        <begin position="1036"/>
        <end position="1094"/>
    </location>
</feature>
<evidence type="ECO:0000256" key="2">
    <source>
        <dbReference type="ARBA" id="ARBA00022737"/>
    </source>
</evidence>
<dbReference type="EMBL" id="FODH01000001">
    <property type="protein sequence ID" value="SEN29122.1"/>
    <property type="molecule type" value="Genomic_DNA"/>
</dbReference>
<dbReference type="STRING" id="1333845.SAMN04487895_10161"/>
<gene>
    <name evidence="7" type="ORF">SAMN04487895_10161</name>
</gene>
<dbReference type="Pfam" id="PF12733">
    <property type="entry name" value="Cadherin-like"/>
    <property type="match status" value="1"/>
</dbReference>
<evidence type="ECO:0000256" key="1">
    <source>
        <dbReference type="ARBA" id="ARBA00022729"/>
    </source>
</evidence>
<keyword evidence="3" id="KW-0106">Calcium</keyword>
<dbReference type="InterPro" id="IPR025883">
    <property type="entry name" value="Cadherin-like_domain"/>
</dbReference>
<dbReference type="SUPFAM" id="SSF69318">
    <property type="entry name" value="Integrin alpha N-terminal domain"/>
    <property type="match status" value="1"/>
</dbReference>
<dbReference type="SMART" id="SM00060">
    <property type="entry name" value="FN3"/>
    <property type="match status" value="3"/>
</dbReference>
<evidence type="ECO:0000313" key="7">
    <source>
        <dbReference type="EMBL" id="SEN29122.1"/>
    </source>
</evidence>
<dbReference type="InterPro" id="IPR036116">
    <property type="entry name" value="FN3_sf"/>
</dbReference>
<dbReference type="InterPro" id="IPR028994">
    <property type="entry name" value="Integrin_alpha_N"/>
</dbReference>
<name>A0A1H8FBJ5_9BACL</name>
<keyword evidence="1 4" id="KW-0732">Signal</keyword>
<dbReference type="InterPro" id="IPR038081">
    <property type="entry name" value="CalX-like_sf"/>
</dbReference>
<organism evidence="7 8">
    <name type="scientific">Paenibacillus sophorae</name>
    <dbReference type="NCBI Taxonomy" id="1333845"/>
    <lineage>
        <taxon>Bacteria</taxon>
        <taxon>Bacillati</taxon>
        <taxon>Bacillota</taxon>
        <taxon>Bacilli</taxon>
        <taxon>Bacillales</taxon>
        <taxon>Paenibacillaceae</taxon>
        <taxon>Paenibacillus</taxon>
    </lineage>
</organism>